<reference evidence="5 6" key="1">
    <citation type="submission" date="2020-01" db="EMBL/GenBank/DDBJ databases">
        <title>Paenibacillus soybeanensis sp. nov. isolated from the nodules of soybean (Glycine max(L.) Merr).</title>
        <authorList>
            <person name="Wang H."/>
        </authorList>
    </citation>
    <scope>NUCLEOTIDE SEQUENCE [LARGE SCALE GENOMIC DNA]</scope>
    <source>
        <strain evidence="5 6">DSM 23054</strain>
    </source>
</reference>
<dbReference type="AlphaFoldDB" id="A0A7X5C009"/>
<evidence type="ECO:0000259" key="4">
    <source>
        <dbReference type="Pfam" id="PF25967"/>
    </source>
</evidence>
<keyword evidence="6" id="KW-1185">Reference proteome</keyword>
<dbReference type="Gene3D" id="2.40.50.100">
    <property type="match status" value="1"/>
</dbReference>
<evidence type="ECO:0000313" key="5">
    <source>
        <dbReference type="EMBL" id="NBC68760.1"/>
    </source>
</evidence>
<evidence type="ECO:0000256" key="3">
    <source>
        <dbReference type="SAM" id="MobiDB-lite"/>
    </source>
</evidence>
<keyword evidence="2" id="KW-0175">Coiled coil</keyword>
<sequence length="348" mass="37837">MVQPTQSVVRRFLPRRAAALCLALSVLTGCSVLPNEEEPLDPPKLTSKTEEHETSPVTRGNMELYLTSTASAVSDVNNSVSFPESGGILKKFYVAEGDTIKAGAPIAELETGDLPIRVKLQKLTVEQSKLRYQDAIQQNAGEDGVRLAKIDLEAQQLQLDSLQEAYNKALLFAPSSGLVTYLNDLKPGEPVEANQAIAIVSDPSKVNFVYDATDATKIKTVKDGTEVAITLDDDKSYEGSVIQTPSTAPKSDKDEVNRRNAKALIIALNPPSPAVPIGTYADIKLFIDKRDNVILIPRGALKTMFGRNYVEVMENDRVKEVDVVTGLKTSDKVEIVKGLEEGQKVVID</sequence>
<dbReference type="GO" id="GO:0030313">
    <property type="term" value="C:cell envelope"/>
    <property type="evidence" value="ECO:0007669"/>
    <property type="project" value="UniProtKB-SubCell"/>
</dbReference>
<proteinExistence type="predicted"/>
<dbReference type="SUPFAM" id="SSF111369">
    <property type="entry name" value="HlyD-like secretion proteins"/>
    <property type="match status" value="1"/>
</dbReference>
<dbReference type="PANTHER" id="PTHR32347">
    <property type="entry name" value="EFFLUX SYSTEM COMPONENT YKNX-RELATED"/>
    <property type="match status" value="1"/>
</dbReference>
<feature type="region of interest" description="Disordered" evidence="3">
    <location>
        <begin position="33"/>
        <end position="57"/>
    </location>
</feature>
<comment type="caution">
    <text evidence="5">The sequence shown here is derived from an EMBL/GenBank/DDBJ whole genome shotgun (WGS) entry which is preliminary data.</text>
</comment>
<dbReference type="Pfam" id="PF25967">
    <property type="entry name" value="RND-MFP_C"/>
    <property type="match status" value="1"/>
</dbReference>
<feature type="domain" description="Multidrug resistance protein MdtA-like C-terminal permuted SH3" evidence="4">
    <location>
        <begin position="292"/>
        <end position="348"/>
    </location>
</feature>
<dbReference type="PANTHER" id="PTHR32347:SF14">
    <property type="entry name" value="EFFLUX SYSTEM COMPONENT YKNX-RELATED"/>
    <property type="match status" value="1"/>
</dbReference>
<gene>
    <name evidence="5" type="ORF">GT003_07155</name>
</gene>
<protein>
    <submittedName>
        <fullName evidence="5">HlyD family efflux transporter periplasmic adaptor subunit</fullName>
    </submittedName>
</protein>
<name>A0A7X5C009_9BACL</name>
<dbReference type="InterPro" id="IPR050465">
    <property type="entry name" value="UPF0194_transport"/>
</dbReference>
<evidence type="ECO:0000256" key="2">
    <source>
        <dbReference type="ARBA" id="ARBA00023054"/>
    </source>
</evidence>
<dbReference type="EMBL" id="JAAAMU010000003">
    <property type="protein sequence ID" value="NBC68760.1"/>
    <property type="molecule type" value="Genomic_DNA"/>
</dbReference>
<dbReference type="InterPro" id="IPR058627">
    <property type="entry name" value="MdtA-like_C"/>
</dbReference>
<dbReference type="RefSeq" id="WP_161695898.1">
    <property type="nucleotide sequence ID" value="NZ_JAAAMU010000003.1"/>
</dbReference>
<dbReference type="OrthoDB" id="1817080at2"/>
<organism evidence="5 6">
    <name type="scientific">Paenibacillus sacheonensis</name>
    <dbReference type="NCBI Taxonomy" id="742054"/>
    <lineage>
        <taxon>Bacteria</taxon>
        <taxon>Bacillati</taxon>
        <taxon>Bacillota</taxon>
        <taxon>Bacilli</taxon>
        <taxon>Bacillales</taxon>
        <taxon>Paenibacillaceae</taxon>
        <taxon>Paenibacillus</taxon>
    </lineage>
</organism>
<dbReference type="Proteomes" id="UP000558113">
    <property type="component" value="Unassembled WGS sequence"/>
</dbReference>
<comment type="subcellular location">
    <subcellularLocation>
        <location evidence="1">Cell envelope</location>
    </subcellularLocation>
</comment>
<dbReference type="Gene3D" id="2.40.420.20">
    <property type="match status" value="1"/>
</dbReference>
<accession>A0A7X5C009</accession>
<evidence type="ECO:0000313" key="6">
    <source>
        <dbReference type="Proteomes" id="UP000558113"/>
    </source>
</evidence>
<evidence type="ECO:0000256" key="1">
    <source>
        <dbReference type="ARBA" id="ARBA00004196"/>
    </source>
</evidence>